<dbReference type="EMBL" id="AYYZ01000005">
    <property type="protein sequence ID" value="KRM53248.1"/>
    <property type="molecule type" value="Genomic_DNA"/>
</dbReference>
<evidence type="ECO:0000256" key="2">
    <source>
        <dbReference type="ARBA" id="ARBA00013729"/>
    </source>
</evidence>
<evidence type="ECO:0000256" key="4">
    <source>
        <dbReference type="ARBA" id="ARBA00023125"/>
    </source>
</evidence>
<feature type="domain" description="Transcription elongation factor GreA/GreB C-terminal" evidence="10">
    <location>
        <begin position="81"/>
        <end position="155"/>
    </location>
</feature>
<keyword evidence="3 8" id="KW-0805">Transcription regulation</keyword>
<dbReference type="Gene3D" id="3.10.50.30">
    <property type="entry name" value="Transcription elongation factor, GreA/GreB, C-terminal domain"/>
    <property type="match status" value="1"/>
</dbReference>
<evidence type="ECO:0000259" key="10">
    <source>
        <dbReference type="Pfam" id="PF01272"/>
    </source>
</evidence>
<dbReference type="RefSeq" id="WP_057906167.1">
    <property type="nucleotide sequence ID" value="NZ_AYYZ01000005.1"/>
</dbReference>
<evidence type="ECO:0000313" key="13">
    <source>
        <dbReference type="Proteomes" id="UP000051291"/>
    </source>
</evidence>
<dbReference type="InterPro" id="IPR023459">
    <property type="entry name" value="Tscrpt_elong_fac_GreA/B_fam"/>
</dbReference>
<dbReference type="GO" id="GO:0032784">
    <property type="term" value="P:regulation of DNA-templated transcription elongation"/>
    <property type="evidence" value="ECO:0007669"/>
    <property type="project" value="UniProtKB-UniRule"/>
</dbReference>
<evidence type="ECO:0000256" key="1">
    <source>
        <dbReference type="ARBA" id="ARBA00008213"/>
    </source>
</evidence>
<accession>A0A0R1ZEC7</accession>
<dbReference type="AlphaFoldDB" id="A0A0R1ZEC7"/>
<comment type="caution">
    <text evidence="12">The sequence shown here is derived from an EMBL/GenBank/DDBJ whole genome shotgun (WGS) entry which is preliminary data.</text>
</comment>
<dbReference type="Pfam" id="PF01272">
    <property type="entry name" value="GreA_GreB"/>
    <property type="match status" value="1"/>
</dbReference>
<dbReference type="FunFam" id="1.10.287.180:FF:000001">
    <property type="entry name" value="Transcription elongation factor GreA"/>
    <property type="match status" value="1"/>
</dbReference>
<dbReference type="PATRIC" id="fig|1423820.4.peg.836"/>
<evidence type="ECO:0000256" key="7">
    <source>
        <dbReference type="ARBA" id="ARBA00030776"/>
    </source>
</evidence>
<keyword evidence="12" id="KW-0251">Elongation factor</keyword>
<dbReference type="Pfam" id="PF03449">
    <property type="entry name" value="GreA_GreB_N"/>
    <property type="match status" value="1"/>
</dbReference>
<evidence type="ECO:0000313" key="12">
    <source>
        <dbReference type="EMBL" id="KRM53248.1"/>
    </source>
</evidence>
<keyword evidence="4 8" id="KW-0238">DNA-binding</keyword>
<dbReference type="NCBIfam" id="TIGR01462">
    <property type="entry name" value="greA"/>
    <property type="match status" value="1"/>
</dbReference>
<keyword evidence="13" id="KW-1185">Reference proteome</keyword>
<evidence type="ECO:0000256" key="8">
    <source>
        <dbReference type="HAMAP-Rule" id="MF_00105"/>
    </source>
</evidence>
<evidence type="ECO:0000256" key="9">
    <source>
        <dbReference type="RuleBase" id="RU000556"/>
    </source>
</evidence>
<dbReference type="InterPro" id="IPR022691">
    <property type="entry name" value="Tscrpt_elong_fac_GreA/B_N"/>
</dbReference>
<proteinExistence type="inferred from homology"/>
<evidence type="ECO:0000259" key="11">
    <source>
        <dbReference type="Pfam" id="PF03449"/>
    </source>
</evidence>
<dbReference type="GO" id="GO:0070063">
    <property type="term" value="F:RNA polymerase binding"/>
    <property type="evidence" value="ECO:0007669"/>
    <property type="project" value="InterPro"/>
</dbReference>
<feature type="domain" description="Transcription elongation factor GreA/GreB N-terminal" evidence="11">
    <location>
        <begin position="8"/>
        <end position="76"/>
    </location>
</feature>
<dbReference type="InterPro" id="IPR028624">
    <property type="entry name" value="Tscrpt_elong_fac_GreA/B"/>
</dbReference>
<dbReference type="InterPro" id="IPR036953">
    <property type="entry name" value="GreA/GreB_C_sf"/>
</dbReference>
<dbReference type="GO" id="GO:0006354">
    <property type="term" value="P:DNA-templated transcription elongation"/>
    <property type="evidence" value="ECO:0007669"/>
    <property type="project" value="TreeGrafter"/>
</dbReference>
<dbReference type="InterPro" id="IPR001437">
    <property type="entry name" value="Tscrpt_elong_fac_GreA/B_C"/>
</dbReference>
<comment type="similarity">
    <text evidence="1 8 9">Belongs to the GreA/GreB family.</text>
</comment>
<dbReference type="PANTHER" id="PTHR30437">
    <property type="entry name" value="TRANSCRIPTION ELONGATION FACTOR GREA"/>
    <property type="match status" value="1"/>
</dbReference>
<gene>
    <name evidence="8" type="primary">greA</name>
    <name evidence="12" type="ORF">FC64_GL000819</name>
</gene>
<dbReference type="HAMAP" id="MF_00105">
    <property type="entry name" value="GreA_GreB"/>
    <property type="match status" value="1"/>
</dbReference>
<evidence type="ECO:0000256" key="5">
    <source>
        <dbReference type="ARBA" id="ARBA00023163"/>
    </source>
</evidence>
<dbReference type="InterPro" id="IPR006359">
    <property type="entry name" value="Tscrpt_elong_fac_GreA"/>
</dbReference>
<dbReference type="GO" id="GO:0003746">
    <property type="term" value="F:translation elongation factor activity"/>
    <property type="evidence" value="ECO:0007669"/>
    <property type="project" value="UniProtKB-KW"/>
</dbReference>
<evidence type="ECO:0000256" key="6">
    <source>
        <dbReference type="ARBA" id="ARBA00024916"/>
    </source>
</evidence>
<protein>
    <recommendedName>
        <fullName evidence="2 8">Transcription elongation factor GreA</fullName>
    </recommendedName>
    <alternativeName>
        <fullName evidence="7 8">Transcript cleavage factor GreA</fullName>
    </alternativeName>
</protein>
<organism evidence="12 13">
    <name type="scientific">Ligilactobacillus araffinosus DSM 20653</name>
    <dbReference type="NCBI Taxonomy" id="1423820"/>
    <lineage>
        <taxon>Bacteria</taxon>
        <taxon>Bacillati</taxon>
        <taxon>Bacillota</taxon>
        <taxon>Bacilli</taxon>
        <taxon>Lactobacillales</taxon>
        <taxon>Lactobacillaceae</taxon>
        <taxon>Ligilactobacillus</taxon>
    </lineage>
</organism>
<dbReference type="SUPFAM" id="SSF54534">
    <property type="entry name" value="FKBP-like"/>
    <property type="match status" value="1"/>
</dbReference>
<dbReference type="PANTHER" id="PTHR30437:SF4">
    <property type="entry name" value="TRANSCRIPTION ELONGATION FACTOR GREA"/>
    <property type="match status" value="1"/>
</dbReference>
<sequence>MADVYFQKMTPEGHQQIINEIEALKADRPAKIKQLQEARALGDLSENAEYSAAKRDLRHLESRLRYLNKQLQYAQVIEPEDNGEVDIGTDVELRFEDDNETETYHIVGKQEANVDEQKISFDSPIGRAIMHQKAGTTVNVVAPASSYQVTIIKVSVNK</sequence>
<name>A0A0R1ZEC7_9LACO</name>
<dbReference type="Proteomes" id="UP000051291">
    <property type="component" value="Unassembled WGS sequence"/>
</dbReference>
<keyword evidence="5 8" id="KW-0804">Transcription</keyword>
<dbReference type="STRING" id="1423820.FC64_GL000819"/>
<dbReference type="PIRSF" id="PIRSF006092">
    <property type="entry name" value="GreA_GreB"/>
    <property type="match status" value="1"/>
</dbReference>
<dbReference type="InterPro" id="IPR036805">
    <property type="entry name" value="Tscrpt_elong_fac_GreA/B_N_sf"/>
</dbReference>
<dbReference type="Gene3D" id="1.10.287.180">
    <property type="entry name" value="Transcription elongation factor, GreA/GreB, N-terminal domain"/>
    <property type="match status" value="1"/>
</dbReference>
<dbReference type="SUPFAM" id="SSF46557">
    <property type="entry name" value="GreA transcript cleavage protein, N-terminal domain"/>
    <property type="match status" value="1"/>
</dbReference>
<dbReference type="GO" id="GO:0003677">
    <property type="term" value="F:DNA binding"/>
    <property type="evidence" value="ECO:0007669"/>
    <property type="project" value="UniProtKB-UniRule"/>
</dbReference>
<keyword evidence="12" id="KW-0648">Protein biosynthesis</keyword>
<dbReference type="NCBIfam" id="NF001263">
    <property type="entry name" value="PRK00226.1-4"/>
    <property type="match status" value="1"/>
</dbReference>
<reference evidence="12 13" key="1">
    <citation type="journal article" date="2015" name="Genome Announc.">
        <title>Expanding the biotechnology potential of lactobacilli through comparative genomics of 213 strains and associated genera.</title>
        <authorList>
            <person name="Sun Z."/>
            <person name="Harris H.M."/>
            <person name="McCann A."/>
            <person name="Guo C."/>
            <person name="Argimon S."/>
            <person name="Zhang W."/>
            <person name="Yang X."/>
            <person name="Jeffery I.B."/>
            <person name="Cooney J.C."/>
            <person name="Kagawa T.F."/>
            <person name="Liu W."/>
            <person name="Song Y."/>
            <person name="Salvetti E."/>
            <person name="Wrobel A."/>
            <person name="Rasinkangas P."/>
            <person name="Parkhill J."/>
            <person name="Rea M.C."/>
            <person name="O'Sullivan O."/>
            <person name="Ritari J."/>
            <person name="Douillard F.P."/>
            <person name="Paul Ross R."/>
            <person name="Yang R."/>
            <person name="Briner A.E."/>
            <person name="Felis G.E."/>
            <person name="de Vos W.M."/>
            <person name="Barrangou R."/>
            <person name="Klaenhammer T.R."/>
            <person name="Caufield P.W."/>
            <person name="Cui Y."/>
            <person name="Zhang H."/>
            <person name="O'Toole P.W."/>
        </authorList>
    </citation>
    <scope>NUCLEOTIDE SEQUENCE [LARGE SCALE GENOMIC DNA]</scope>
    <source>
        <strain evidence="12 13">DSM 20653</strain>
    </source>
</reference>
<evidence type="ECO:0000256" key="3">
    <source>
        <dbReference type="ARBA" id="ARBA00023015"/>
    </source>
</evidence>
<comment type="function">
    <text evidence="6 8 9">Necessary for efficient RNA polymerase transcription elongation past template-encoded arresting sites. The arresting sites in DNA have the property of trapping a certain fraction of elongating RNA polymerases that pass through, resulting in locked ternary complexes. Cleavage of the nascent transcript by cleavage factors such as GreA or GreB allows the resumption of elongation from the new 3'terminus. GreA releases sequences of 2 to 3 nucleotides.</text>
</comment>